<accession>E2S878</accession>
<reference evidence="3" key="1">
    <citation type="submission" date="2010-08" db="EMBL/GenBank/DDBJ databases">
        <authorList>
            <person name="Muzny D."/>
            <person name="Qin X."/>
            <person name="Buhay C."/>
            <person name="Dugan-Rocha S."/>
            <person name="Ding Y."/>
            <person name="Chen G."/>
            <person name="Hawes A."/>
            <person name="Holder M."/>
            <person name="Jhangiani S."/>
            <person name="Johnson A."/>
            <person name="Khan Z."/>
            <person name="Li Z."/>
            <person name="Liu W."/>
            <person name="Liu X."/>
            <person name="Perez L."/>
            <person name="Shen H."/>
            <person name="Wang Q."/>
            <person name="Watt J."/>
            <person name="Xi L."/>
            <person name="Xin Y."/>
            <person name="Zhou J."/>
            <person name="Deng J."/>
            <person name="Jiang H."/>
            <person name="Liu Y."/>
            <person name="Qu J."/>
            <person name="Song X.-Z."/>
            <person name="Zhang L."/>
            <person name="Villasana D."/>
            <person name="Johnson A."/>
            <person name="Liu J."/>
            <person name="Liyanage D."/>
            <person name="Lorensuhewa L."/>
            <person name="Robinson T."/>
            <person name="Song A."/>
            <person name="Song B.-B."/>
            <person name="Dinh H."/>
            <person name="Thornton R."/>
            <person name="Coyle M."/>
            <person name="Francisco L."/>
            <person name="Jackson L."/>
            <person name="Javaid M."/>
            <person name="Korchina V."/>
            <person name="Kovar C."/>
            <person name="Mata R."/>
            <person name="Mathew T."/>
            <person name="Ngo R."/>
            <person name="Nguyen L."/>
            <person name="Nguyen N."/>
            <person name="Okwuonu G."/>
            <person name="Ongeri F."/>
            <person name="Pham C."/>
            <person name="Simmons D."/>
            <person name="Wilczek-Boney K."/>
            <person name="Hale W."/>
            <person name="Jakkamsetti A."/>
            <person name="Pham P."/>
            <person name="Ruth R."/>
            <person name="San Lucas F."/>
            <person name="Warren J."/>
            <person name="Zhang J."/>
            <person name="Zhao Z."/>
            <person name="Zhou C."/>
            <person name="Zhu D."/>
            <person name="Lee S."/>
            <person name="Bess C."/>
            <person name="Blankenburg K."/>
            <person name="Forbes L."/>
            <person name="Fu Q."/>
            <person name="Gubbala S."/>
            <person name="Hirani K."/>
            <person name="Jayaseelan J.C."/>
            <person name="Lara F."/>
            <person name="Munidasa M."/>
            <person name="Palculict T."/>
            <person name="Patil S."/>
            <person name="Pu L.-L."/>
            <person name="Saada N."/>
            <person name="Tang L."/>
            <person name="Weissenberger G."/>
            <person name="Zhu Y."/>
            <person name="Hemphill L."/>
            <person name="Shang Y."/>
            <person name="Youmans B."/>
            <person name="Ayvaz T."/>
            <person name="Ross M."/>
            <person name="Santibanez J."/>
            <person name="Aqrawi P."/>
            <person name="Gross S."/>
            <person name="Joshi V."/>
            <person name="Fowler G."/>
            <person name="Nazareth L."/>
            <person name="Reid J."/>
            <person name="Worley K."/>
            <person name="Petrosino J."/>
            <person name="Highlander S."/>
            <person name="Gibbs R."/>
        </authorList>
    </citation>
    <scope>NUCLEOTIDE SEQUENCE [LARGE SCALE GENOMIC DNA]</scope>
    <source>
        <strain evidence="3">DSM 15272</strain>
    </source>
</reference>
<dbReference type="STRING" id="585531.HMPREF0063_10235"/>
<dbReference type="Proteomes" id="UP000003111">
    <property type="component" value="Unassembled WGS sequence"/>
</dbReference>
<dbReference type="PANTHER" id="PTHR37042:SF4">
    <property type="entry name" value="OUTER MEMBRANE PROTEIN RV1973"/>
    <property type="match status" value="1"/>
</dbReference>
<name>E2S878_9ACTN</name>
<dbReference type="AlphaFoldDB" id="E2S878"/>
<evidence type="ECO:0000313" key="3">
    <source>
        <dbReference type="EMBL" id="EFQ84383.1"/>
    </source>
</evidence>
<dbReference type="GO" id="GO:0016020">
    <property type="term" value="C:membrane"/>
    <property type="evidence" value="ECO:0007669"/>
    <property type="project" value="UniProtKB-SubCell"/>
</dbReference>
<dbReference type="PANTHER" id="PTHR37042">
    <property type="entry name" value="OUTER MEMBRANE PROTEIN RV1973"/>
    <property type="match status" value="1"/>
</dbReference>
<dbReference type="EMBL" id="ACLF03000002">
    <property type="protein sequence ID" value="EFQ84383.1"/>
    <property type="molecule type" value="Genomic_DNA"/>
</dbReference>
<evidence type="ECO:0000256" key="1">
    <source>
        <dbReference type="ARBA" id="ARBA00004370"/>
    </source>
</evidence>
<dbReference type="eggNOG" id="COG0443">
    <property type="taxonomic scope" value="Bacteria"/>
</dbReference>
<evidence type="ECO:0008006" key="5">
    <source>
        <dbReference type="Google" id="ProtNLM"/>
    </source>
</evidence>
<organism evidence="3 4">
    <name type="scientific">Aeromicrobium marinum DSM 15272</name>
    <dbReference type="NCBI Taxonomy" id="585531"/>
    <lineage>
        <taxon>Bacteria</taxon>
        <taxon>Bacillati</taxon>
        <taxon>Actinomycetota</taxon>
        <taxon>Actinomycetes</taxon>
        <taxon>Propionibacteriales</taxon>
        <taxon>Nocardioidaceae</taxon>
        <taxon>Aeromicrobium</taxon>
    </lineage>
</organism>
<sequence>MGHGAGRVVLISLLVAAVVSNVGLRLAVTQAEEERDTGRAALESATTRIPAMLSYDFGSFDSYVELAVGNTTGDFGEEMRLTLREQIQPDAEARQIVNEVQVTSAGVQSAGKGSVTVLMLLTQVTQSGSEPPVTGGFRVLATMSETDEGWFVSDLEPV</sequence>
<keyword evidence="4" id="KW-1185">Reference proteome</keyword>
<comment type="caution">
    <text evidence="3">The sequence shown here is derived from an EMBL/GenBank/DDBJ whole genome shotgun (WGS) entry which is preliminary data.</text>
</comment>
<gene>
    <name evidence="3" type="ORF">HMPREF0063_10235</name>
</gene>
<proteinExistence type="predicted"/>
<evidence type="ECO:0000313" key="4">
    <source>
        <dbReference type="Proteomes" id="UP000003111"/>
    </source>
</evidence>
<evidence type="ECO:0000256" key="2">
    <source>
        <dbReference type="ARBA" id="ARBA00023136"/>
    </source>
</evidence>
<protein>
    <recommendedName>
        <fullName evidence="5">Mce-associated membrane protein</fullName>
    </recommendedName>
</protein>
<comment type="subcellular location">
    <subcellularLocation>
        <location evidence="1">Membrane</location>
    </subcellularLocation>
</comment>
<dbReference type="HOGENOM" id="CLU_072301_3_2_11"/>
<keyword evidence="2" id="KW-0472">Membrane</keyword>